<keyword evidence="1" id="KW-1133">Transmembrane helix</keyword>
<keyword evidence="1" id="KW-0472">Membrane</keyword>
<reference evidence="2 3" key="1">
    <citation type="submission" date="2019-07" db="EMBL/GenBank/DDBJ databases">
        <authorList>
            <person name="Duangmal K."/>
            <person name="Teo W.F.A."/>
        </authorList>
    </citation>
    <scope>NUCLEOTIDE SEQUENCE [LARGE SCALE GENOMIC DNA]</scope>
    <source>
        <strain evidence="2 3">TBRC 6029</strain>
    </source>
</reference>
<feature type="transmembrane region" description="Helical" evidence="1">
    <location>
        <begin position="56"/>
        <end position="75"/>
    </location>
</feature>
<name>A0A558CP65_9PSEU</name>
<reference evidence="2 3" key="2">
    <citation type="submission" date="2019-08" db="EMBL/GenBank/DDBJ databases">
        <title>Amycolatopsis acidicola sp. nov., isolated from peat swamp forest soil.</title>
        <authorList>
            <person name="Srisuk N."/>
        </authorList>
    </citation>
    <scope>NUCLEOTIDE SEQUENCE [LARGE SCALE GENOMIC DNA]</scope>
    <source>
        <strain evidence="2 3">TBRC 6029</strain>
    </source>
</reference>
<keyword evidence="1" id="KW-0812">Transmembrane</keyword>
<dbReference type="EMBL" id="VJWX01000139">
    <property type="protein sequence ID" value="TVT50558.1"/>
    <property type="molecule type" value="Genomic_DNA"/>
</dbReference>
<gene>
    <name evidence="2" type="ORF">FNH05_15900</name>
</gene>
<keyword evidence="3" id="KW-1185">Reference proteome</keyword>
<feature type="transmembrane region" description="Helical" evidence="1">
    <location>
        <begin position="81"/>
        <end position="102"/>
    </location>
</feature>
<sequence>MPPDSAPVPQRRPSGVSAILAGLLGLVLCGTLGYLPVKEFIAYGIADLPEKANIVLGLYLGAALLLLIGTLLTFFRVLAGAVLLMLGALVSIAAVLTEAMLLAPDQLAEFFRYVFRFQMDDAFVRVAGIAGGPLVFVLAALPPTFRYLRYEAVQSPYPSAGYPRQSW</sequence>
<evidence type="ECO:0000313" key="2">
    <source>
        <dbReference type="EMBL" id="TVT50558.1"/>
    </source>
</evidence>
<feature type="transmembrane region" description="Helical" evidence="1">
    <location>
        <begin position="122"/>
        <end position="141"/>
    </location>
</feature>
<dbReference type="AlphaFoldDB" id="A0A558CP65"/>
<evidence type="ECO:0000256" key="1">
    <source>
        <dbReference type="SAM" id="Phobius"/>
    </source>
</evidence>
<dbReference type="OrthoDB" id="3637858at2"/>
<dbReference type="Proteomes" id="UP000320011">
    <property type="component" value="Unassembled WGS sequence"/>
</dbReference>
<comment type="caution">
    <text evidence="2">The sequence shown here is derived from an EMBL/GenBank/DDBJ whole genome shotgun (WGS) entry which is preliminary data.</text>
</comment>
<proteinExistence type="predicted"/>
<feature type="transmembrane region" description="Helical" evidence="1">
    <location>
        <begin position="15"/>
        <end position="35"/>
    </location>
</feature>
<protein>
    <submittedName>
        <fullName evidence="2">Uncharacterized protein</fullName>
    </submittedName>
</protein>
<organism evidence="2 3">
    <name type="scientific">Amycolatopsis rhizosphaerae</name>
    <dbReference type="NCBI Taxonomy" id="2053003"/>
    <lineage>
        <taxon>Bacteria</taxon>
        <taxon>Bacillati</taxon>
        <taxon>Actinomycetota</taxon>
        <taxon>Actinomycetes</taxon>
        <taxon>Pseudonocardiales</taxon>
        <taxon>Pseudonocardiaceae</taxon>
        <taxon>Amycolatopsis</taxon>
    </lineage>
</organism>
<accession>A0A558CP65</accession>
<evidence type="ECO:0000313" key="3">
    <source>
        <dbReference type="Proteomes" id="UP000320011"/>
    </source>
</evidence>